<evidence type="ECO:0000313" key="2">
    <source>
        <dbReference type="Proteomes" id="UP000061382"/>
    </source>
</evidence>
<dbReference type="EMBL" id="CP012643">
    <property type="protein sequence ID" value="ALJ00145.1"/>
    <property type="molecule type" value="Genomic_DNA"/>
</dbReference>
<dbReference type="OrthoDB" id="893848at2"/>
<keyword evidence="2" id="KW-1185">Reference proteome</keyword>
<evidence type="ECO:0000313" key="1">
    <source>
        <dbReference type="EMBL" id="ALJ00145.1"/>
    </source>
</evidence>
<gene>
    <name evidence="1" type="ORF">DC20_15665</name>
</gene>
<organism evidence="1 2">
    <name type="scientific">Rufibacter tibetensis</name>
    <dbReference type="NCBI Taxonomy" id="512763"/>
    <lineage>
        <taxon>Bacteria</taxon>
        <taxon>Pseudomonadati</taxon>
        <taxon>Bacteroidota</taxon>
        <taxon>Cytophagia</taxon>
        <taxon>Cytophagales</taxon>
        <taxon>Hymenobacteraceae</taxon>
        <taxon>Rufibacter</taxon>
    </lineage>
</organism>
<reference evidence="1 2" key="1">
    <citation type="submission" date="2015-08" db="EMBL/GenBank/DDBJ databases">
        <title>Complete genome sequence of Rufibacter tibetensis strain 1351t, a radiation-resistant bacterium from tibet plateau.</title>
        <authorList>
            <person name="Dai J."/>
        </authorList>
    </citation>
    <scope>NUCLEOTIDE SEQUENCE [LARGE SCALE GENOMIC DNA]</scope>
    <source>
        <strain evidence="1 2">1351</strain>
    </source>
</reference>
<dbReference type="PATRIC" id="fig|512763.3.peg.3443"/>
<sequence>MDLNKPLFLLFCGILMLYSTQTGLAQEVPERNHLVQVGYGALSLQEIGVRIGNSSTLFFPVRKRVKQVVGPVQVSYSKALNTKWSIGAIASYTLIRSIREDIEENQSGETQFIKSGEDQSRFYTFMPTIQINWNKPALVQVYSGVSLGVLIVDYKGWGNLGEETRHTTKAAFLGHLNLLGIRIGKRVGGYVEGGIGTHGLATGGLYYSF</sequence>
<name>A0A0N7HWT5_9BACT</name>
<dbReference type="AlphaFoldDB" id="A0A0N7HWT5"/>
<dbReference type="Proteomes" id="UP000061382">
    <property type="component" value="Chromosome"/>
</dbReference>
<accession>A0A0N7HWT5</accession>
<protein>
    <recommendedName>
        <fullName evidence="3">Outer membrane protein beta-barrel domain-containing protein</fullName>
    </recommendedName>
</protein>
<dbReference type="KEGG" id="rti:DC20_15665"/>
<dbReference type="STRING" id="512763.DC20_15665"/>
<proteinExistence type="predicted"/>
<evidence type="ECO:0008006" key="3">
    <source>
        <dbReference type="Google" id="ProtNLM"/>
    </source>
</evidence>